<evidence type="ECO:0000313" key="1">
    <source>
        <dbReference type="EMBL" id="RMJ17996.1"/>
    </source>
</evidence>
<name>A0A3M2SK92_9HYPO</name>
<reference evidence="1 2" key="1">
    <citation type="submission" date="2017-06" db="EMBL/GenBank/DDBJ databases">
        <title>Comparative genomic analysis of Ambrosia Fusariam Clade fungi.</title>
        <authorList>
            <person name="Stajich J.E."/>
            <person name="Carrillo J."/>
            <person name="Kijimoto T."/>
            <person name="Eskalen A."/>
            <person name="O'Donnell K."/>
            <person name="Kasson M."/>
        </authorList>
    </citation>
    <scope>NUCLEOTIDE SEQUENCE [LARGE SCALE GENOMIC DNA]</scope>
    <source>
        <strain evidence="1">UCR3666</strain>
    </source>
</reference>
<dbReference type="EMBL" id="NKUJ01000024">
    <property type="protein sequence ID" value="RMJ17996.1"/>
    <property type="molecule type" value="Genomic_DNA"/>
</dbReference>
<keyword evidence="2" id="KW-1185">Reference proteome</keyword>
<accession>A0A3M2SK92</accession>
<gene>
    <name evidence="1" type="ORF">CDV36_002317</name>
</gene>
<dbReference type="OrthoDB" id="3796612at2759"/>
<dbReference type="STRING" id="2010991.A0A3M2SK92"/>
<dbReference type="AlphaFoldDB" id="A0A3M2SK92"/>
<organism evidence="1 2">
    <name type="scientific">Fusarium kuroshium</name>
    <dbReference type="NCBI Taxonomy" id="2010991"/>
    <lineage>
        <taxon>Eukaryota</taxon>
        <taxon>Fungi</taxon>
        <taxon>Dikarya</taxon>
        <taxon>Ascomycota</taxon>
        <taxon>Pezizomycotina</taxon>
        <taxon>Sordariomycetes</taxon>
        <taxon>Hypocreomycetidae</taxon>
        <taxon>Hypocreales</taxon>
        <taxon>Nectriaceae</taxon>
        <taxon>Fusarium</taxon>
        <taxon>Fusarium solani species complex</taxon>
    </lineage>
</organism>
<sequence>MSDIVNPSEIAPFQLYLVASDADYHTLQEGDELNRSNVTDDTTDGFTIMASLEKAIHGEGKNLYSFIGFHFIFRGANEKRRFKRVTITIRFEDSAKPLQDDPEVEEIWPGTEYVWQGLTKEVQDTKSLTGTAKGGPSGGQAAIEGKWQREEKFVRNTPARLSGEKTLLKRKAGSHKNAIRIRMSENMQEESGLLRELRTGILVKRKRAGPHRFKAHFEIDAEADMRYDIVQGLKTLVGAQHITDPVVFEPGVNFFGTNDLAGINSREPDVEMVQAYGEAVSWTELANVSRKVMKDNGKWKEIVEGE</sequence>
<proteinExistence type="predicted"/>
<protein>
    <submittedName>
        <fullName evidence="1">Uncharacterized protein</fullName>
    </submittedName>
</protein>
<dbReference type="Proteomes" id="UP000277212">
    <property type="component" value="Unassembled WGS sequence"/>
</dbReference>
<evidence type="ECO:0000313" key="2">
    <source>
        <dbReference type="Proteomes" id="UP000277212"/>
    </source>
</evidence>
<comment type="caution">
    <text evidence="1">The sequence shown here is derived from an EMBL/GenBank/DDBJ whole genome shotgun (WGS) entry which is preliminary data.</text>
</comment>